<dbReference type="PANTHER" id="PTHR31435:SF10">
    <property type="entry name" value="BSR4717 PROTEIN"/>
    <property type="match status" value="1"/>
</dbReference>
<dbReference type="SUPFAM" id="SSF55729">
    <property type="entry name" value="Acyl-CoA N-acyltransferases (Nat)"/>
    <property type="match status" value="1"/>
</dbReference>
<feature type="domain" description="N-acetyltransferase" evidence="2">
    <location>
        <begin position="4"/>
        <end position="92"/>
    </location>
</feature>
<protein>
    <submittedName>
        <fullName evidence="5">GNAT family acetyltransferase</fullName>
    </submittedName>
    <submittedName>
        <fullName evidence="4">N-acetyltransferase</fullName>
    </submittedName>
</protein>
<dbReference type="AlphaFoldDB" id="A0A7Z7VWP5"/>
<evidence type="ECO:0000313" key="4">
    <source>
        <dbReference type="EMBL" id="NHA33207.1"/>
    </source>
</evidence>
<feature type="domain" description="N-acetyltransferase" evidence="1">
    <location>
        <begin position="1"/>
        <end position="93"/>
    </location>
</feature>
<reference evidence="3 6" key="3">
    <citation type="submission" date="2020-11" db="EMBL/GenBank/DDBJ databases">
        <authorList>
            <consortium name="Pathogen Informatics"/>
        </authorList>
    </citation>
    <scope>NUCLEOTIDE SEQUENCE [LARGE SCALE GENOMIC DNA]</scope>
    <source>
        <strain evidence="3 6">NCTC12218</strain>
    </source>
</reference>
<evidence type="ECO:0000313" key="5">
    <source>
        <dbReference type="EMBL" id="SUM88021.1"/>
    </source>
</evidence>
<evidence type="ECO:0000259" key="2">
    <source>
        <dbReference type="PROSITE" id="PS51729"/>
    </source>
</evidence>
<dbReference type="CDD" id="cd04301">
    <property type="entry name" value="NAT_SF"/>
    <property type="match status" value="1"/>
</dbReference>
<dbReference type="GeneID" id="93789601"/>
<dbReference type="EMBL" id="POVK01000003">
    <property type="protein sequence ID" value="NHA33207.1"/>
    <property type="molecule type" value="Genomic_DNA"/>
</dbReference>
<gene>
    <name evidence="4" type="ORF">C1O36_01470</name>
    <name evidence="5" type="ORF">NCTC12218_00884</name>
</gene>
<dbReference type="InterPro" id="IPR045057">
    <property type="entry name" value="Gcn5-rel_NAT"/>
</dbReference>
<dbReference type="EMBL" id="UHEF01000001">
    <property type="protein sequence ID" value="SUM88021.1"/>
    <property type="molecule type" value="Genomic_DNA"/>
</dbReference>
<organism evidence="5">
    <name type="scientific">Staphylococcus schleiferi</name>
    <dbReference type="NCBI Taxonomy" id="1295"/>
    <lineage>
        <taxon>Bacteria</taxon>
        <taxon>Bacillati</taxon>
        <taxon>Bacillota</taxon>
        <taxon>Bacilli</taxon>
        <taxon>Bacillales</taxon>
        <taxon>Staphylococcaceae</taxon>
        <taxon>Staphylococcus</taxon>
    </lineage>
</organism>
<dbReference type="Proteomes" id="UP000572988">
    <property type="component" value="Unassembled WGS sequence"/>
</dbReference>
<dbReference type="Gene3D" id="3.40.630.30">
    <property type="match status" value="1"/>
</dbReference>
<reference evidence="5" key="2">
    <citation type="submission" date="2018-06" db="EMBL/GenBank/DDBJ databases">
        <authorList>
            <consortium name="Pathogen Informatics"/>
            <person name="Doyle S."/>
        </authorList>
    </citation>
    <scope>NUCLEOTIDE SEQUENCE [LARGE SCALE GENOMIC DNA]</scope>
    <source>
        <strain evidence="5">NCTC12218</strain>
    </source>
</reference>
<dbReference type="PROSITE" id="PS51729">
    <property type="entry name" value="GNAT_YJDJ"/>
    <property type="match status" value="1"/>
</dbReference>
<accession>A0A7Z7VWP5</accession>
<dbReference type="RefSeq" id="WP_016425545.1">
    <property type="nucleotide sequence ID" value="NZ_CABKRV010000001.1"/>
</dbReference>
<name>A0A7Z7VWP5_STASC</name>
<evidence type="ECO:0000259" key="1">
    <source>
        <dbReference type="PROSITE" id="PS51186"/>
    </source>
</evidence>
<keyword evidence="5" id="KW-0808">Transferase</keyword>
<dbReference type="InterPro" id="IPR016181">
    <property type="entry name" value="Acyl_CoA_acyltransferase"/>
</dbReference>
<evidence type="ECO:0000313" key="3">
    <source>
        <dbReference type="EMBL" id="CAD7359278.1"/>
    </source>
</evidence>
<evidence type="ECO:0000313" key="6">
    <source>
        <dbReference type="Proteomes" id="UP000264146"/>
    </source>
</evidence>
<dbReference type="InterPro" id="IPR031165">
    <property type="entry name" value="GNAT_YJDJ"/>
</dbReference>
<dbReference type="PANTHER" id="PTHR31435">
    <property type="entry name" value="PROTEIN NATD1"/>
    <property type="match status" value="1"/>
</dbReference>
<evidence type="ECO:0000313" key="7">
    <source>
        <dbReference type="Proteomes" id="UP000572988"/>
    </source>
</evidence>
<dbReference type="Pfam" id="PF14542">
    <property type="entry name" value="Acetyltransf_CG"/>
    <property type="match status" value="1"/>
</dbReference>
<dbReference type="EMBL" id="LR962863">
    <property type="protein sequence ID" value="CAD7359278.1"/>
    <property type="molecule type" value="Genomic_DNA"/>
</dbReference>
<reference evidence="4 7" key="1">
    <citation type="submission" date="2018-01" db="EMBL/GenBank/DDBJ databases">
        <title>Complete genome sequence of Staphylococcus Scheliferi isolated from human.</title>
        <authorList>
            <person name="Abouelkhair M.A."/>
            <person name="Bemis D.A."/>
            <person name="Kania S.A."/>
        </authorList>
    </citation>
    <scope>NUCLEOTIDE SEQUENCE [LARGE SCALE GENOMIC DNA]</scope>
    <source>
        <strain evidence="4 7">ATCC 43808</strain>
    </source>
</reference>
<dbReference type="Proteomes" id="UP000264146">
    <property type="component" value="Chromosome"/>
</dbReference>
<keyword evidence="7" id="KW-1185">Reference proteome</keyword>
<dbReference type="PROSITE" id="PS51186">
    <property type="entry name" value="GNAT"/>
    <property type="match status" value="1"/>
</dbReference>
<sequence length="93" mass="10486">MTNQIKAGHHKFYIGENENTPQAEITFKYLDENTIDVNKTFVDPSLRGGGVAKKLFNEVIQKAEDENLKIVPSCSYVARQFEKDKSLAPLLAE</sequence>
<dbReference type="InterPro" id="IPR000182">
    <property type="entry name" value="GNAT_dom"/>
</dbReference>
<proteinExistence type="predicted"/>
<dbReference type="GO" id="GO:0016747">
    <property type="term" value="F:acyltransferase activity, transferring groups other than amino-acyl groups"/>
    <property type="evidence" value="ECO:0007669"/>
    <property type="project" value="InterPro"/>
</dbReference>